<sequence>MGAKLSRSSSSSADEKYLKPAGRSMLKDSEVKKLKKKVLTGKLAPFYPGIDGDEVGVSSSSDSEECPICFLSYPALNRSKCCGKGICSECFVQLKVSNKRPSSSSSKRLEQAQCPFCKEDKYEVAYHGKKSWEEKSAELEEERKVEEAKQRWLESERERDMEIARKRSLESSSVAPSPQPSPLRTEGQATPSQRQGDTVAENSFEIGSPRGGAPSSGEGSPASSTGSRRDDVQERQPQQLQRRENSYSSQSQLYADYIPAQFQELNGVLGNLPDLDIDELMLNQAILESLVQEAGERTVVTNVDDAAAAGARAQGEEDQIGEEREALEERDDGGEASVTDASDELDSGVGLREEDSIVPPEDVGETMDESSSSESYEASGSGEIEALGDVELVAEIDLEESMEAQNRIMVNQAILQSLRDQEDSESKPSAEQEASENPGDCEGPSGAANPASSDEQVMMNLLSAMDLHSSQSI</sequence>
<accession>A0A5B8MY47</accession>
<dbReference type="Proteomes" id="UP000316726">
    <property type="component" value="Chromosome 16"/>
</dbReference>
<dbReference type="Gene3D" id="3.30.40.10">
    <property type="entry name" value="Zinc/RING finger domain, C3HC4 (zinc finger)"/>
    <property type="match status" value="1"/>
</dbReference>
<dbReference type="InterPro" id="IPR013083">
    <property type="entry name" value="Znf_RING/FYVE/PHD"/>
</dbReference>
<dbReference type="InterPro" id="IPR039301">
    <property type="entry name" value="Sip5/DA2"/>
</dbReference>
<name>A0A5B8MY47_9CHLO</name>
<dbReference type="PANTHER" id="PTHR31315">
    <property type="entry name" value="PROTEIN SIP5"/>
    <property type="match status" value="1"/>
</dbReference>
<dbReference type="GO" id="GO:0005737">
    <property type="term" value="C:cytoplasm"/>
    <property type="evidence" value="ECO:0007669"/>
    <property type="project" value="TreeGrafter"/>
</dbReference>
<dbReference type="AlphaFoldDB" id="A0A5B8MY47"/>
<organism evidence="2 3">
    <name type="scientific">Chloropicon primus</name>
    <dbReference type="NCBI Taxonomy" id="1764295"/>
    <lineage>
        <taxon>Eukaryota</taxon>
        <taxon>Viridiplantae</taxon>
        <taxon>Chlorophyta</taxon>
        <taxon>Chloropicophyceae</taxon>
        <taxon>Chloropicales</taxon>
        <taxon>Chloropicaceae</taxon>
        <taxon>Chloropicon</taxon>
    </lineage>
</organism>
<dbReference type="EMBL" id="CP031049">
    <property type="protein sequence ID" value="QDZ25291.1"/>
    <property type="molecule type" value="Genomic_DNA"/>
</dbReference>
<feature type="region of interest" description="Disordered" evidence="1">
    <location>
        <begin position="309"/>
        <end position="384"/>
    </location>
</feature>
<dbReference type="OrthoDB" id="21471at2759"/>
<feature type="compositionally biased region" description="Low complexity" evidence="1">
    <location>
        <begin position="207"/>
        <end position="226"/>
    </location>
</feature>
<feature type="compositionally biased region" description="Polar residues" evidence="1">
    <location>
        <begin position="187"/>
        <end position="196"/>
    </location>
</feature>
<feature type="compositionally biased region" description="Acidic residues" evidence="1">
    <location>
        <begin position="316"/>
        <end position="334"/>
    </location>
</feature>
<feature type="region of interest" description="Disordered" evidence="1">
    <location>
        <begin position="417"/>
        <end position="455"/>
    </location>
</feature>
<protein>
    <recommendedName>
        <fullName evidence="4">RING-type domain-containing protein</fullName>
    </recommendedName>
</protein>
<dbReference type="STRING" id="1764295.A0A5B8MY47"/>
<evidence type="ECO:0000313" key="2">
    <source>
        <dbReference type="EMBL" id="QDZ25291.1"/>
    </source>
</evidence>
<feature type="compositionally biased region" description="Low complexity" evidence="1">
    <location>
        <begin position="369"/>
        <end position="384"/>
    </location>
</feature>
<evidence type="ECO:0000256" key="1">
    <source>
        <dbReference type="SAM" id="MobiDB-lite"/>
    </source>
</evidence>
<feature type="compositionally biased region" description="Basic and acidic residues" evidence="1">
    <location>
        <begin position="133"/>
        <end position="169"/>
    </location>
</feature>
<proteinExistence type="predicted"/>
<feature type="region of interest" description="Disordered" evidence="1">
    <location>
        <begin position="133"/>
        <end position="251"/>
    </location>
</feature>
<evidence type="ECO:0008006" key="4">
    <source>
        <dbReference type="Google" id="ProtNLM"/>
    </source>
</evidence>
<evidence type="ECO:0000313" key="3">
    <source>
        <dbReference type="Proteomes" id="UP000316726"/>
    </source>
</evidence>
<gene>
    <name evidence="2" type="ORF">A3770_16p78090</name>
</gene>
<dbReference type="PANTHER" id="PTHR31315:SF1">
    <property type="entry name" value="PROTEIN SIP5"/>
    <property type="match status" value="1"/>
</dbReference>
<reference evidence="2 3" key="1">
    <citation type="submission" date="2018-07" db="EMBL/GenBank/DDBJ databases">
        <title>The complete nuclear genome of the prasinophyte Chloropicon primus (CCMP1205).</title>
        <authorList>
            <person name="Pombert J.-F."/>
            <person name="Otis C."/>
            <person name="Turmel M."/>
            <person name="Lemieux C."/>
        </authorList>
    </citation>
    <scope>NUCLEOTIDE SEQUENCE [LARGE SCALE GENOMIC DNA]</scope>
    <source>
        <strain evidence="2 3">CCMP1205</strain>
    </source>
</reference>
<keyword evidence="3" id="KW-1185">Reference proteome</keyword>
<feature type="compositionally biased region" description="Basic and acidic residues" evidence="1">
    <location>
        <begin position="419"/>
        <end position="430"/>
    </location>
</feature>